<protein>
    <recommendedName>
        <fullName evidence="3">Transcriptional regulator</fullName>
    </recommendedName>
</protein>
<proteinExistence type="predicted"/>
<dbReference type="EMBL" id="JAJSRF020000002">
    <property type="protein sequence ID" value="MDM3956931.1"/>
    <property type="molecule type" value="Genomic_DNA"/>
</dbReference>
<gene>
    <name evidence="1" type="ORF">LU674_032205</name>
</gene>
<dbReference type="Proteomes" id="UP001165439">
    <property type="component" value="Unassembled WGS sequence"/>
</dbReference>
<name>A0AAW7HQ84_9PSED</name>
<sequence>MHFLFRCSPNPDDEQLPEVPADILDQLEGRGFDMGDISDRERSALQRVIAINQRLYRRAWELEHRVEELETHGQYMRQQIVGLVQLTRRLGHEPSTKPPR</sequence>
<evidence type="ECO:0000313" key="2">
    <source>
        <dbReference type="Proteomes" id="UP001165439"/>
    </source>
</evidence>
<evidence type="ECO:0000313" key="1">
    <source>
        <dbReference type="EMBL" id="MDM3956931.1"/>
    </source>
</evidence>
<evidence type="ECO:0008006" key="3">
    <source>
        <dbReference type="Google" id="ProtNLM"/>
    </source>
</evidence>
<dbReference type="AlphaFoldDB" id="A0AAW7HQ84"/>
<reference evidence="1" key="1">
    <citation type="submission" date="2023-06" db="EMBL/GenBank/DDBJ databases">
        <title>MBL-encoding genomic islands in Pseudomonas spp. in Poland.</title>
        <authorList>
            <person name="Urbanowicz P."/>
            <person name="Izdebski R."/>
            <person name="Biedrzycka M."/>
            <person name="Gniadkowski M."/>
        </authorList>
    </citation>
    <scope>NUCLEOTIDE SEQUENCE</scope>
    <source>
        <strain evidence="1">NMI5768_13</strain>
    </source>
</reference>
<dbReference type="RefSeq" id="WP_169886261.1">
    <property type="nucleotide sequence ID" value="NZ_JAJSRF020000002.1"/>
</dbReference>
<organism evidence="1 2">
    <name type="scientific">Pseudomonas alloputida</name>
    <dbReference type="NCBI Taxonomy" id="1940621"/>
    <lineage>
        <taxon>Bacteria</taxon>
        <taxon>Pseudomonadati</taxon>
        <taxon>Pseudomonadota</taxon>
        <taxon>Gammaproteobacteria</taxon>
        <taxon>Pseudomonadales</taxon>
        <taxon>Pseudomonadaceae</taxon>
        <taxon>Pseudomonas</taxon>
    </lineage>
</organism>
<comment type="caution">
    <text evidence="1">The sequence shown here is derived from an EMBL/GenBank/DDBJ whole genome shotgun (WGS) entry which is preliminary data.</text>
</comment>
<accession>A0AAW7HQ84</accession>